<accession>L1IH31</accession>
<dbReference type="AlphaFoldDB" id="L1IH31"/>
<keyword evidence="3 4" id="KW-0472">Membrane</keyword>
<proteinExistence type="inferred from homology"/>
<keyword evidence="5" id="KW-0813">Transport</keyword>
<dbReference type="PROSITE" id="PS50920">
    <property type="entry name" value="SOLCAR"/>
    <property type="match status" value="1"/>
</dbReference>
<dbReference type="OrthoDB" id="10253709at2759"/>
<reference evidence="8" key="3">
    <citation type="submission" date="2016-03" db="UniProtKB">
        <authorList>
            <consortium name="EnsemblProtists"/>
        </authorList>
    </citation>
    <scope>IDENTIFICATION</scope>
</reference>
<dbReference type="InterPro" id="IPR053017">
    <property type="entry name" value="Mito_Cit/Oxoglu_Carrier"/>
</dbReference>
<dbReference type="InterPro" id="IPR023395">
    <property type="entry name" value="MCP_dom_sf"/>
</dbReference>
<dbReference type="RefSeq" id="XP_005822546.1">
    <property type="nucleotide sequence ID" value="XM_005822489.1"/>
</dbReference>
<gene>
    <name evidence="7" type="ORF">GUITHDRAFT_146395</name>
</gene>
<dbReference type="EnsemblProtists" id="EKX35566">
    <property type="protein sequence ID" value="EKX35566"/>
    <property type="gene ID" value="GUITHDRAFT_146395"/>
</dbReference>
<evidence type="ECO:0000256" key="5">
    <source>
        <dbReference type="RuleBase" id="RU000488"/>
    </source>
</evidence>
<dbReference type="PaxDb" id="55529-EKX35566"/>
<keyword evidence="6" id="KW-0732">Signal</keyword>
<dbReference type="EMBL" id="JH993088">
    <property type="protein sequence ID" value="EKX35566.1"/>
    <property type="molecule type" value="Genomic_DNA"/>
</dbReference>
<evidence type="ECO:0000256" key="2">
    <source>
        <dbReference type="ARBA" id="ARBA00022692"/>
    </source>
</evidence>
<keyword evidence="2 4" id="KW-0812">Transmembrane</keyword>
<evidence type="ECO:0000256" key="6">
    <source>
        <dbReference type="SAM" id="SignalP"/>
    </source>
</evidence>
<dbReference type="InterPro" id="IPR018108">
    <property type="entry name" value="MCP_transmembrane"/>
</dbReference>
<dbReference type="GO" id="GO:0006843">
    <property type="term" value="P:mitochondrial citrate transmembrane transport"/>
    <property type="evidence" value="ECO:0007669"/>
    <property type="project" value="TreeGrafter"/>
</dbReference>
<dbReference type="SUPFAM" id="SSF103506">
    <property type="entry name" value="Mitochondrial carrier"/>
    <property type="match status" value="1"/>
</dbReference>
<dbReference type="GO" id="GO:0015742">
    <property type="term" value="P:alpha-ketoglutarate transport"/>
    <property type="evidence" value="ECO:0007669"/>
    <property type="project" value="TreeGrafter"/>
</dbReference>
<dbReference type="STRING" id="905079.L1IH31"/>
<feature type="signal peptide" evidence="6">
    <location>
        <begin position="1"/>
        <end position="15"/>
    </location>
</feature>
<dbReference type="PANTHER" id="PTHR46982:SF1">
    <property type="entry name" value="CITRATE_OXOGLUTARATE CARRIER PROTEIN"/>
    <property type="match status" value="1"/>
</dbReference>
<keyword evidence="9" id="KW-1185">Reference proteome</keyword>
<reference evidence="7 9" key="1">
    <citation type="journal article" date="2012" name="Nature">
        <title>Algal genomes reveal evolutionary mosaicism and the fate of nucleomorphs.</title>
        <authorList>
            <consortium name="DOE Joint Genome Institute"/>
            <person name="Curtis B.A."/>
            <person name="Tanifuji G."/>
            <person name="Burki F."/>
            <person name="Gruber A."/>
            <person name="Irimia M."/>
            <person name="Maruyama S."/>
            <person name="Arias M.C."/>
            <person name="Ball S.G."/>
            <person name="Gile G.H."/>
            <person name="Hirakawa Y."/>
            <person name="Hopkins J.F."/>
            <person name="Kuo A."/>
            <person name="Rensing S.A."/>
            <person name="Schmutz J."/>
            <person name="Symeonidi A."/>
            <person name="Elias M."/>
            <person name="Eveleigh R.J."/>
            <person name="Herman E.K."/>
            <person name="Klute M.J."/>
            <person name="Nakayama T."/>
            <person name="Obornik M."/>
            <person name="Reyes-Prieto A."/>
            <person name="Armbrust E.V."/>
            <person name="Aves S.J."/>
            <person name="Beiko R.G."/>
            <person name="Coutinho P."/>
            <person name="Dacks J.B."/>
            <person name="Durnford D.G."/>
            <person name="Fast N.M."/>
            <person name="Green B.R."/>
            <person name="Grisdale C.J."/>
            <person name="Hempel F."/>
            <person name="Henrissat B."/>
            <person name="Hoppner M.P."/>
            <person name="Ishida K."/>
            <person name="Kim E."/>
            <person name="Koreny L."/>
            <person name="Kroth P.G."/>
            <person name="Liu Y."/>
            <person name="Malik S.B."/>
            <person name="Maier U.G."/>
            <person name="McRose D."/>
            <person name="Mock T."/>
            <person name="Neilson J.A."/>
            <person name="Onodera N.T."/>
            <person name="Poole A.M."/>
            <person name="Pritham E.J."/>
            <person name="Richards T.A."/>
            <person name="Rocap G."/>
            <person name="Roy S.W."/>
            <person name="Sarai C."/>
            <person name="Schaack S."/>
            <person name="Shirato S."/>
            <person name="Slamovits C.H."/>
            <person name="Spencer D.F."/>
            <person name="Suzuki S."/>
            <person name="Worden A.Z."/>
            <person name="Zauner S."/>
            <person name="Barry K."/>
            <person name="Bell C."/>
            <person name="Bharti A.K."/>
            <person name="Crow J.A."/>
            <person name="Grimwood J."/>
            <person name="Kramer R."/>
            <person name="Lindquist E."/>
            <person name="Lucas S."/>
            <person name="Salamov A."/>
            <person name="McFadden G.I."/>
            <person name="Lane C.E."/>
            <person name="Keeling P.J."/>
            <person name="Gray M.W."/>
            <person name="Grigoriev I.V."/>
            <person name="Archibald J.M."/>
        </authorList>
    </citation>
    <scope>NUCLEOTIDE SEQUENCE</scope>
    <source>
        <strain evidence="7 9">CCMP2712</strain>
    </source>
</reference>
<dbReference type="HOGENOM" id="CLU_052717_1_0_1"/>
<dbReference type="OMA" id="VMGPCTY"/>
<reference evidence="9" key="2">
    <citation type="submission" date="2012-11" db="EMBL/GenBank/DDBJ databases">
        <authorList>
            <person name="Kuo A."/>
            <person name="Curtis B.A."/>
            <person name="Tanifuji G."/>
            <person name="Burki F."/>
            <person name="Gruber A."/>
            <person name="Irimia M."/>
            <person name="Maruyama S."/>
            <person name="Arias M.C."/>
            <person name="Ball S.G."/>
            <person name="Gile G.H."/>
            <person name="Hirakawa Y."/>
            <person name="Hopkins J.F."/>
            <person name="Rensing S.A."/>
            <person name="Schmutz J."/>
            <person name="Symeonidi A."/>
            <person name="Elias M."/>
            <person name="Eveleigh R.J."/>
            <person name="Herman E.K."/>
            <person name="Klute M.J."/>
            <person name="Nakayama T."/>
            <person name="Obornik M."/>
            <person name="Reyes-Prieto A."/>
            <person name="Armbrust E.V."/>
            <person name="Aves S.J."/>
            <person name="Beiko R.G."/>
            <person name="Coutinho P."/>
            <person name="Dacks J.B."/>
            <person name="Durnford D.G."/>
            <person name="Fast N.M."/>
            <person name="Green B.R."/>
            <person name="Grisdale C."/>
            <person name="Hempe F."/>
            <person name="Henrissat B."/>
            <person name="Hoppner M.P."/>
            <person name="Ishida K.-I."/>
            <person name="Kim E."/>
            <person name="Koreny L."/>
            <person name="Kroth P.G."/>
            <person name="Liu Y."/>
            <person name="Malik S.-B."/>
            <person name="Maier U.G."/>
            <person name="McRose D."/>
            <person name="Mock T."/>
            <person name="Neilson J.A."/>
            <person name="Onodera N.T."/>
            <person name="Poole A.M."/>
            <person name="Pritham E.J."/>
            <person name="Richards T.A."/>
            <person name="Rocap G."/>
            <person name="Roy S.W."/>
            <person name="Sarai C."/>
            <person name="Schaack S."/>
            <person name="Shirato S."/>
            <person name="Slamovits C.H."/>
            <person name="Spencer D.F."/>
            <person name="Suzuki S."/>
            <person name="Worden A.Z."/>
            <person name="Zauner S."/>
            <person name="Barry K."/>
            <person name="Bell C."/>
            <person name="Bharti A.K."/>
            <person name="Crow J.A."/>
            <person name="Grimwood J."/>
            <person name="Kramer R."/>
            <person name="Lindquist E."/>
            <person name="Lucas S."/>
            <person name="Salamov A."/>
            <person name="McFadden G.I."/>
            <person name="Lane C.E."/>
            <person name="Keeling P.J."/>
            <person name="Gray M.W."/>
            <person name="Grigoriev I.V."/>
            <person name="Archibald J.M."/>
        </authorList>
    </citation>
    <scope>NUCLEOTIDE SEQUENCE</scope>
    <source>
        <strain evidence="9">CCMP2712</strain>
    </source>
</reference>
<sequence>MAMAMCLLCPQGAGGATTLLPSTARALARGAVLRITADLTGGLPLDHWKTRSIRHPEESALQALKAVYQQQGGLGAYWAGLPAKLIEGSLCGAALMATKEGMRAALVQARVPLAESAIGGIAGIAGGIGSCLVLAPTTMLVLTTATTGKPALTTLRDVAEGKRNFLELYTGGGSLALREATNWFERGGEEEEEDERLSQGIAQGVGKGAALEIGSGVIGGVLACWNHPFEIARIRQQRDQVLLGGSKESTLDTMRKVVEKEGPHGLYVGLVPRCALSAWLTSFMVVAPRLLFK</sequence>
<feature type="repeat" description="Solcar" evidence="4">
    <location>
        <begin position="207"/>
        <end position="293"/>
    </location>
</feature>
<dbReference type="Gene3D" id="1.50.40.10">
    <property type="entry name" value="Mitochondrial carrier domain"/>
    <property type="match status" value="1"/>
</dbReference>
<evidence type="ECO:0000256" key="1">
    <source>
        <dbReference type="ARBA" id="ARBA00004141"/>
    </source>
</evidence>
<dbReference type="GO" id="GO:0016020">
    <property type="term" value="C:membrane"/>
    <property type="evidence" value="ECO:0007669"/>
    <property type="project" value="UniProtKB-SubCell"/>
</dbReference>
<evidence type="ECO:0000313" key="8">
    <source>
        <dbReference type="EnsemblProtists" id="EKX35566"/>
    </source>
</evidence>
<dbReference type="KEGG" id="gtt:GUITHDRAFT_146395"/>
<evidence type="ECO:0008006" key="10">
    <source>
        <dbReference type="Google" id="ProtNLM"/>
    </source>
</evidence>
<comment type="similarity">
    <text evidence="5">Belongs to the mitochondrial carrier (TC 2.A.29) family.</text>
</comment>
<comment type="subcellular location">
    <subcellularLocation>
        <location evidence="1">Membrane</location>
        <topology evidence="1">Multi-pass membrane protein</topology>
    </subcellularLocation>
</comment>
<evidence type="ECO:0000313" key="9">
    <source>
        <dbReference type="Proteomes" id="UP000011087"/>
    </source>
</evidence>
<dbReference type="GO" id="GO:0005739">
    <property type="term" value="C:mitochondrion"/>
    <property type="evidence" value="ECO:0007669"/>
    <property type="project" value="TreeGrafter"/>
</dbReference>
<evidence type="ECO:0000313" key="7">
    <source>
        <dbReference type="EMBL" id="EKX35566.1"/>
    </source>
</evidence>
<dbReference type="GeneID" id="17292308"/>
<dbReference type="Pfam" id="PF00153">
    <property type="entry name" value="Mito_carr"/>
    <property type="match status" value="1"/>
</dbReference>
<name>L1IH31_GUITC</name>
<feature type="chain" id="PRO_5011944435" description="Mitochondrial carrier protein" evidence="6">
    <location>
        <begin position="16"/>
        <end position="293"/>
    </location>
</feature>
<dbReference type="eggNOG" id="KOG0756">
    <property type="taxonomic scope" value="Eukaryota"/>
</dbReference>
<evidence type="ECO:0000256" key="3">
    <source>
        <dbReference type="ARBA" id="ARBA00023136"/>
    </source>
</evidence>
<dbReference type="GO" id="GO:0005371">
    <property type="term" value="F:tricarboxylate secondary active transmembrane transporter activity"/>
    <property type="evidence" value="ECO:0007669"/>
    <property type="project" value="TreeGrafter"/>
</dbReference>
<organism evidence="7">
    <name type="scientific">Guillardia theta (strain CCMP2712)</name>
    <name type="common">Cryptophyte</name>
    <dbReference type="NCBI Taxonomy" id="905079"/>
    <lineage>
        <taxon>Eukaryota</taxon>
        <taxon>Cryptophyceae</taxon>
        <taxon>Pyrenomonadales</taxon>
        <taxon>Geminigeraceae</taxon>
        <taxon>Guillardia</taxon>
    </lineage>
</organism>
<evidence type="ECO:0000256" key="4">
    <source>
        <dbReference type="PROSITE-ProRule" id="PRU00282"/>
    </source>
</evidence>
<dbReference type="Proteomes" id="UP000011087">
    <property type="component" value="Unassembled WGS sequence"/>
</dbReference>
<dbReference type="PANTHER" id="PTHR46982">
    <property type="entry name" value="CITRATE/OXOGLUTARATE CARRIER PROTEIN"/>
    <property type="match status" value="1"/>
</dbReference>
<protein>
    <recommendedName>
        <fullName evidence="10">Mitochondrial carrier protein</fullName>
    </recommendedName>
</protein>